<keyword evidence="3" id="KW-0813">Transport</keyword>
<keyword evidence="20" id="KW-1185">Reference proteome</keyword>
<dbReference type="Pfam" id="PF22461">
    <property type="entry name" value="SLBB_2"/>
    <property type="match status" value="2"/>
</dbReference>
<evidence type="ECO:0000256" key="12">
    <source>
        <dbReference type="ARBA" id="ARBA00023139"/>
    </source>
</evidence>
<keyword evidence="6" id="KW-0812">Transmembrane</keyword>
<evidence type="ECO:0000256" key="8">
    <source>
        <dbReference type="ARBA" id="ARBA00023047"/>
    </source>
</evidence>
<dbReference type="GO" id="GO:0015159">
    <property type="term" value="F:polysaccharide transmembrane transporter activity"/>
    <property type="evidence" value="ECO:0007669"/>
    <property type="project" value="InterPro"/>
</dbReference>
<feature type="domain" description="Polysaccharide export protein N-terminal" evidence="16">
    <location>
        <begin position="77"/>
        <end position="159"/>
    </location>
</feature>
<evidence type="ECO:0000256" key="7">
    <source>
        <dbReference type="ARBA" id="ARBA00022729"/>
    </source>
</evidence>
<dbReference type="PANTHER" id="PTHR33619:SF3">
    <property type="entry name" value="POLYSACCHARIDE EXPORT PROTEIN GFCE-RELATED"/>
    <property type="match status" value="1"/>
</dbReference>
<dbReference type="OrthoDB" id="9808421at2"/>
<evidence type="ECO:0000256" key="4">
    <source>
        <dbReference type="ARBA" id="ARBA00022452"/>
    </source>
</evidence>
<reference evidence="19 20" key="1">
    <citation type="journal article" date="2015" name="Antonie Van Leeuwenhoek">
        <title>Thioclava indica sp. nov., isolated from surface seawater of the Indian Ocean.</title>
        <authorList>
            <person name="Liu Y."/>
            <person name="Lai Q."/>
            <person name="Du J."/>
            <person name="Xu H."/>
            <person name="Jiang L."/>
            <person name="Shao Z."/>
        </authorList>
    </citation>
    <scope>NUCLEOTIDE SEQUENCE [LARGE SCALE GENOMIC DNA]</scope>
    <source>
        <strain evidence="19 20">DT23-4</strain>
    </source>
</reference>
<feature type="chain" id="PRO_5001694919" description="Soluble ligand binding domain-containing protein" evidence="15">
    <location>
        <begin position="19"/>
        <end position="361"/>
    </location>
</feature>
<comment type="similarity">
    <text evidence="2">Belongs to the BexD/CtrA/VexA family.</text>
</comment>
<keyword evidence="9" id="KW-0406">Ion transport</keyword>
<evidence type="ECO:0000256" key="15">
    <source>
        <dbReference type="SAM" id="SignalP"/>
    </source>
</evidence>
<protein>
    <recommendedName>
        <fullName evidence="21">Soluble ligand binding domain-containing protein</fullName>
    </recommendedName>
</protein>
<feature type="domain" description="SLBB" evidence="18">
    <location>
        <begin position="250"/>
        <end position="331"/>
    </location>
</feature>
<evidence type="ECO:0000256" key="5">
    <source>
        <dbReference type="ARBA" id="ARBA00022597"/>
    </source>
</evidence>
<feature type="signal peptide" evidence="15">
    <location>
        <begin position="1"/>
        <end position="18"/>
    </location>
</feature>
<proteinExistence type="inferred from homology"/>
<evidence type="ECO:0000313" key="20">
    <source>
        <dbReference type="Proteomes" id="UP000027471"/>
    </source>
</evidence>
<keyword evidence="7 15" id="KW-0732">Signal</keyword>
<dbReference type="InterPro" id="IPR054765">
    <property type="entry name" value="SLBB_dom"/>
</dbReference>
<dbReference type="InterPro" id="IPR040716">
    <property type="entry name" value="Wza_C"/>
</dbReference>
<dbReference type="Pfam" id="PF02563">
    <property type="entry name" value="Poly_export"/>
    <property type="match status" value="1"/>
</dbReference>
<dbReference type="Gene3D" id="3.10.560.10">
    <property type="entry name" value="Outer membrane lipoprotein wza domain like"/>
    <property type="match status" value="2"/>
</dbReference>
<evidence type="ECO:0000259" key="17">
    <source>
        <dbReference type="Pfam" id="PF18412"/>
    </source>
</evidence>
<keyword evidence="12" id="KW-0564">Palmitate</keyword>
<evidence type="ECO:0000256" key="13">
    <source>
        <dbReference type="ARBA" id="ARBA00023237"/>
    </source>
</evidence>
<dbReference type="Proteomes" id="UP000027471">
    <property type="component" value="Unassembled WGS sequence"/>
</dbReference>
<keyword evidence="11" id="KW-0472">Membrane</keyword>
<gene>
    <name evidence="19" type="ORF">DT23_16705</name>
</gene>
<feature type="domain" description="Outer-membrane lipoprotein Wza C-terminal" evidence="17">
    <location>
        <begin position="334"/>
        <end position="359"/>
    </location>
</feature>
<accession>A0A074JKT5</accession>
<evidence type="ECO:0000313" key="19">
    <source>
        <dbReference type="EMBL" id="KEO58241.1"/>
    </source>
</evidence>
<dbReference type="RefSeq" id="WP_038131480.1">
    <property type="nucleotide sequence ID" value="NZ_AUNB01000036.1"/>
</dbReference>
<evidence type="ECO:0000256" key="9">
    <source>
        <dbReference type="ARBA" id="ARBA00023065"/>
    </source>
</evidence>
<evidence type="ECO:0008006" key="21">
    <source>
        <dbReference type="Google" id="ProtNLM"/>
    </source>
</evidence>
<dbReference type="Gene3D" id="3.30.1950.10">
    <property type="entry name" value="wza like domain"/>
    <property type="match status" value="1"/>
</dbReference>
<organism evidence="19 20">
    <name type="scientific">Thioclava indica</name>
    <dbReference type="NCBI Taxonomy" id="1353528"/>
    <lineage>
        <taxon>Bacteria</taxon>
        <taxon>Pseudomonadati</taxon>
        <taxon>Pseudomonadota</taxon>
        <taxon>Alphaproteobacteria</taxon>
        <taxon>Rhodobacterales</taxon>
        <taxon>Paracoccaceae</taxon>
        <taxon>Thioclava</taxon>
    </lineage>
</organism>
<evidence type="ECO:0000259" key="18">
    <source>
        <dbReference type="Pfam" id="PF22461"/>
    </source>
</evidence>
<dbReference type="Gene3D" id="1.20.5.70">
    <property type="match status" value="1"/>
</dbReference>
<evidence type="ECO:0000256" key="3">
    <source>
        <dbReference type="ARBA" id="ARBA00022448"/>
    </source>
</evidence>
<keyword evidence="13" id="KW-0998">Cell outer membrane</keyword>
<evidence type="ECO:0000256" key="10">
    <source>
        <dbReference type="ARBA" id="ARBA00023114"/>
    </source>
</evidence>
<feature type="domain" description="SLBB" evidence="18">
    <location>
        <begin position="166"/>
        <end position="243"/>
    </location>
</feature>
<keyword evidence="4" id="KW-1134">Transmembrane beta strand</keyword>
<dbReference type="eggNOG" id="COG1596">
    <property type="taxonomic scope" value="Bacteria"/>
</dbReference>
<dbReference type="GO" id="GO:0046930">
    <property type="term" value="C:pore complex"/>
    <property type="evidence" value="ECO:0007669"/>
    <property type="project" value="UniProtKB-KW"/>
</dbReference>
<keyword evidence="8" id="KW-0625">Polysaccharide transport</keyword>
<dbReference type="GO" id="GO:0009279">
    <property type="term" value="C:cell outer membrane"/>
    <property type="evidence" value="ECO:0007669"/>
    <property type="project" value="UniProtKB-SubCell"/>
</dbReference>
<evidence type="ECO:0000256" key="14">
    <source>
        <dbReference type="ARBA" id="ARBA00023288"/>
    </source>
</evidence>
<dbReference type="GO" id="GO:0006811">
    <property type="term" value="P:monoatomic ion transport"/>
    <property type="evidence" value="ECO:0007669"/>
    <property type="project" value="UniProtKB-KW"/>
</dbReference>
<dbReference type="InterPro" id="IPR049712">
    <property type="entry name" value="Poly_export"/>
</dbReference>
<dbReference type="STRING" id="1353528.DT23_16705"/>
<comment type="subcellular location">
    <subcellularLocation>
        <location evidence="1">Cell outer membrane</location>
        <topology evidence="1">Multi-pass membrane protein</topology>
    </subcellularLocation>
</comment>
<dbReference type="PROSITE" id="PS51257">
    <property type="entry name" value="PROKAR_LIPOPROTEIN"/>
    <property type="match status" value="1"/>
</dbReference>
<evidence type="ECO:0000256" key="1">
    <source>
        <dbReference type="ARBA" id="ARBA00004571"/>
    </source>
</evidence>
<dbReference type="GO" id="GO:0015288">
    <property type="term" value="F:porin activity"/>
    <property type="evidence" value="ECO:0007669"/>
    <property type="project" value="UniProtKB-KW"/>
</dbReference>
<keyword evidence="14" id="KW-0449">Lipoprotein</keyword>
<name>A0A074JKT5_9RHOB</name>
<sequence>MRASTSLLAATSALFLLASCSSSTTNFPIENKDVSSVADPVAGDVTIVRLTGESIARVGSPAKKGGGRTTLPSSNYWTYRVGTGDVLDVVVWEHPELTTPAGSSRTPIESGLRVQADGTFFYPYVGKVRARGRTAEEIRADLAEKLKEYIPAPQISVRVVGYNSQTASVTGEVGKPARIPLTDSPLTLLDAISDAGGLTETADARRLTVRRNGHSYSVDLQAFLDQGISYNNPILRNGDVVSVPRATPEQAYLLGEIDKPGAVDLTKDDINLTEALTTLGGLSQDKADARGIFVFRDTPSGMTAYQLDTSSAAAFALGTRFYLHPNDVVYVTTAPVAKWNRIISNLLPTLTTARTASLVGN</sequence>
<dbReference type="AlphaFoldDB" id="A0A074JKT5"/>
<evidence type="ECO:0000259" key="16">
    <source>
        <dbReference type="Pfam" id="PF02563"/>
    </source>
</evidence>
<evidence type="ECO:0000256" key="2">
    <source>
        <dbReference type="ARBA" id="ARBA00009450"/>
    </source>
</evidence>
<dbReference type="InterPro" id="IPR003715">
    <property type="entry name" value="Poly_export_N"/>
</dbReference>
<dbReference type="Pfam" id="PF18412">
    <property type="entry name" value="Wza_C"/>
    <property type="match status" value="1"/>
</dbReference>
<keyword evidence="10" id="KW-0626">Porin</keyword>
<evidence type="ECO:0000256" key="11">
    <source>
        <dbReference type="ARBA" id="ARBA00023136"/>
    </source>
</evidence>
<keyword evidence="5" id="KW-0762">Sugar transport</keyword>
<dbReference type="PANTHER" id="PTHR33619">
    <property type="entry name" value="POLYSACCHARIDE EXPORT PROTEIN GFCE-RELATED"/>
    <property type="match status" value="1"/>
</dbReference>
<evidence type="ECO:0000256" key="6">
    <source>
        <dbReference type="ARBA" id="ARBA00022692"/>
    </source>
</evidence>
<comment type="caution">
    <text evidence="19">The sequence shown here is derived from an EMBL/GenBank/DDBJ whole genome shotgun (WGS) entry which is preliminary data.</text>
</comment>
<dbReference type="EMBL" id="AUNB01000036">
    <property type="protein sequence ID" value="KEO58241.1"/>
    <property type="molecule type" value="Genomic_DNA"/>
</dbReference>